<dbReference type="FunFam" id="1.10.540.10:FF:000003">
    <property type="entry name" value="glutaryl-CoA dehydrogenase, mitochondrial"/>
    <property type="match status" value="1"/>
</dbReference>
<evidence type="ECO:0000313" key="16">
    <source>
        <dbReference type="EMBL" id="VAW16844.1"/>
    </source>
</evidence>
<comment type="catalytic activity">
    <reaction evidence="12">
        <text>glutaryl-CoA + oxidized [electron-transfer flavoprotein] + 2 H(+) = (2E)-butenoyl-CoA + reduced [electron-transfer flavoprotein] + CO2</text>
        <dbReference type="Rhea" id="RHEA:13389"/>
        <dbReference type="Rhea" id="RHEA-COMP:10685"/>
        <dbReference type="Rhea" id="RHEA-COMP:10686"/>
        <dbReference type="ChEBI" id="CHEBI:15378"/>
        <dbReference type="ChEBI" id="CHEBI:16526"/>
        <dbReference type="ChEBI" id="CHEBI:57332"/>
        <dbReference type="ChEBI" id="CHEBI:57378"/>
        <dbReference type="ChEBI" id="CHEBI:57692"/>
        <dbReference type="ChEBI" id="CHEBI:58307"/>
        <dbReference type="EC" id="1.3.8.6"/>
    </reaction>
</comment>
<keyword evidence="4" id="KW-0285">Flavoprotein</keyword>
<comment type="pathway">
    <text evidence="9">Amino-acid metabolism; lysine degradation.</text>
</comment>
<dbReference type="GO" id="GO:0046949">
    <property type="term" value="P:fatty-acyl-CoA biosynthetic process"/>
    <property type="evidence" value="ECO:0007669"/>
    <property type="project" value="TreeGrafter"/>
</dbReference>
<evidence type="ECO:0000259" key="15">
    <source>
        <dbReference type="Pfam" id="PF02771"/>
    </source>
</evidence>
<evidence type="ECO:0000256" key="10">
    <source>
        <dbReference type="ARBA" id="ARBA00037927"/>
    </source>
</evidence>
<feature type="domain" description="Acyl-CoA dehydrogenase/oxidase N-terminal" evidence="15">
    <location>
        <begin position="31"/>
        <end position="142"/>
    </location>
</feature>
<organism evidence="16">
    <name type="scientific">hydrothermal vent metagenome</name>
    <dbReference type="NCBI Taxonomy" id="652676"/>
    <lineage>
        <taxon>unclassified sequences</taxon>
        <taxon>metagenomes</taxon>
        <taxon>ecological metagenomes</taxon>
    </lineage>
</organism>
<dbReference type="CDD" id="cd01151">
    <property type="entry name" value="GCD"/>
    <property type="match status" value="1"/>
</dbReference>
<dbReference type="InterPro" id="IPR006089">
    <property type="entry name" value="Acyl-CoA_DH_CS"/>
</dbReference>
<accession>A0A3B0U7U2</accession>
<dbReference type="InterPro" id="IPR009100">
    <property type="entry name" value="AcylCoA_DH/oxidase_NM_dom_sf"/>
</dbReference>
<feature type="domain" description="Acyl-CoA oxidase/dehydrogenase middle" evidence="14">
    <location>
        <begin position="146"/>
        <end position="239"/>
    </location>
</feature>
<evidence type="ECO:0000259" key="13">
    <source>
        <dbReference type="Pfam" id="PF00441"/>
    </source>
</evidence>
<dbReference type="Gene3D" id="1.10.540.10">
    <property type="entry name" value="Acyl-CoA dehydrogenase/oxidase, N-terminal domain"/>
    <property type="match status" value="1"/>
</dbReference>
<evidence type="ECO:0000256" key="6">
    <source>
        <dbReference type="ARBA" id="ARBA00022946"/>
    </source>
</evidence>
<evidence type="ECO:0000256" key="9">
    <source>
        <dbReference type="ARBA" id="ARBA00037899"/>
    </source>
</evidence>
<evidence type="ECO:0000256" key="11">
    <source>
        <dbReference type="ARBA" id="ARBA00039033"/>
    </source>
</evidence>
<dbReference type="InterPro" id="IPR046373">
    <property type="entry name" value="Acyl-CoA_Oxase/DH_mid-dom_sf"/>
</dbReference>
<proteinExistence type="inferred from homology"/>
<dbReference type="GO" id="GO:0005759">
    <property type="term" value="C:mitochondrial matrix"/>
    <property type="evidence" value="ECO:0007669"/>
    <property type="project" value="UniProtKB-SubCell"/>
</dbReference>
<dbReference type="FunFam" id="2.40.110.10:FF:000008">
    <property type="entry name" value="Glutaryl-CoA dehydrogenase, mitochondrial"/>
    <property type="match status" value="1"/>
</dbReference>
<dbReference type="Pfam" id="PF02770">
    <property type="entry name" value="Acyl-CoA_dh_M"/>
    <property type="match status" value="1"/>
</dbReference>
<protein>
    <recommendedName>
        <fullName evidence="11">glutaryl-CoA dehydrogenase (ETF)</fullName>
        <ecNumber evidence="11">1.3.8.6</ecNumber>
    </recommendedName>
</protein>
<dbReference type="PANTHER" id="PTHR42807">
    <property type="entry name" value="GLUTARYL-COA DEHYDROGENASE, MITOCHONDRIAL"/>
    <property type="match status" value="1"/>
</dbReference>
<comment type="similarity">
    <text evidence="3">Belongs to the acyl-CoA dehydrogenase family.</text>
</comment>
<dbReference type="PROSITE" id="PS00073">
    <property type="entry name" value="ACYL_COA_DH_2"/>
    <property type="match status" value="1"/>
</dbReference>
<dbReference type="Gene3D" id="2.40.110.10">
    <property type="entry name" value="Butyryl-CoA Dehydrogenase, subunit A, domain 2"/>
    <property type="match status" value="1"/>
</dbReference>
<keyword evidence="7 16" id="KW-0560">Oxidoreductase</keyword>
<evidence type="ECO:0000256" key="12">
    <source>
        <dbReference type="ARBA" id="ARBA00049493"/>
    </source>
</evidence>
<dbReference type="SUPFAM" id="SSF47203">
    <property type="entry name" value="Acyl-CoA dehydrogenase C-terminal domain-like"/>
    <property type="match status" value="1"/>
</dbReference>
<feature type="domain" description="Acyl-CoA dehydrogenase/oxidase C-terminal" evidence="13">
    <location>
        <begin position="252"/>
        <end position="397"/>
    </location>
</feature>
<dbReference type="GO" id="GO:0033539">
    <property type="term" value="P:fatty acid beta-oxidation using acyl-CoA dehydrogenase"/>
    <property type="evidence" value="ECO:0007669"/>
    <property type="project" value="TreeGrafter"/>
</dbReference>
<dbReference type="InterPro" id="IPR036250">
    <property type="entry name" value="AcylCo_DH-like_C"/>
</dbReference>
<keyword evidence="6" id="KW-0809">Transit peptide</keyword>
<evidence type="ECO:0000256" key="4">
    <source>
        <dbReference type="ARBA" id="ARBA00022630"/>
    </source>
</evidence>
<evidence type="ECO:0000256" key="5">
    <source>
        <dbReference type="ARBA" id="ARBA00022827"/>
    </source>
</evidence>
<dbReference type="InterPro" id="IPR052033">
    <property type="entry name" value="Glutaryl-CoA_DH_mitochondrial"/>
</dbReference>
<reference evidence="16" key="1">
    <citation type="submission" date="2018-06" db="EMBL/GenBank/DDBJ databases">
        <authorList>
            <person name="Zhirakovskaya E."/>
        </authorList>
    </citation>
    <scope>NUCLEOTIDE SEQUENCE</scope>
</reference>
<name>A0A3B0U7U2_9ZZZZ</name>
<dbReference type="GO" id="GO:0050660">
    <property type="term" value="F:flavin adenine dinucleotide binding"/>
    <property type="evidence" value="ECO:0007669"/>
    <property type="project" value="InterPro"/>
</dbReference>
<dbReference type="GO" id="GO:0004361">
    <property type="term" value="F:glutaryl-CoA dehydrogenase activity"/>
    <property type="evidence" value="ECO:0007669"/>
    <property type="project" value="UniProtKB-EC"/>
</dbReference>
<dbReference type="AlphaFoldDB" id="A0A3B0U7U2"/>
<dbReference type="Pfam" id="PF02771">
    <property type="entry name" value="Acyl-CoA_dh_N"/>
    <property type="match status" value="1"/>
</dbReference>
<evidence type="ECO:0000256" key="7">
    <source>
        <dbReference type="ARBA" id="ARBA00023002"/>
    </source>
</evidence>
<dbReference type="SUPFAM" id="SSF56645">
    <property type="entry name" value="Acyl-CoA dehydrogenase NM domain-like"/>
    <property type="match status" value="1"/>
</dbReference>
<keyword evidence="5" id="KW-0274">FAD</keyword>
<dbReference type="InterPro" id="IPR013786">
    <property type="entry name" value="AcylCoA_DH/ox_N"/>
</dbReference>
<evidence type="ECO:0000256" key="8">
    <source>
        <dbReference type="ARBA" id="ARBA00023128"/>
    </source>
</evidence>
<dbReference type="InterPro" id="IPR037069">
    <property type="entry name" value="AcylCoA_DH/ox_N_sf"/>
</dbReference>
<dbReference type="Gene3D" id="1.20.140.10">
    <property type="entry name" value="Butyryl-CoA Dehydrogenase, subunit A, domain 3"/>
    <property type="match status" value="1"/>
</dbReference>
<comment type="cofactor">
    <cofactor evidence="1">
        <name>FAD</name>
        <dbReference type="ChEBI" id="CHEBI:57692"/>
    </cofactor>
</comment>
<evidence type="ECO:0000259" key="14">
    <source>
        <dbReference type="Pfam" id="PF02770"/>
    </source>
</evidence>
<evidence type="ECO:0000256" key="3">
    <source>
        <dbReference type="ARBA" id="ARBA00009347"/>
    </source>
</evidence>
<dbReference type="InterPro" id="IPR006091">
    <property type="entry name" value="Acyl-CoA_Oxase/DH_mid-dom"/>
</dbReference>
<gene>
    <name evidence="16" type="ORF">MNBD_ALPHA09-1842</name>
</gene>
<evidence type="ECO:0000256" key="2">
    <source>
        <dbReference type="ARBA" id="ARBA00004305"/>
    </source>
</evidence>
<dbReference type="GO" id="GO:0000062">
    <property type="term" value="F:fatty-acyl-CoA binding"/>
    <property type="evidence" value="ECO:0007669"/>
    <property type="project" value="TreeGrafter"/>
</dbReference>
<evidence type="ECO:0000256" key="1">
    <source>
        <dbReference type="ARBA" id="ARBA00001974"/>
    </source>
</evidence>
<dbReference type="PANTHER" id="PTHR42807:SF1">
    <property type="entry name" value="GLUTARYL-COA DEHYDROGENASE, MITOCHONDRIAL"/>
    <property type="match status" value="1"/>
</dbReference>
<dbReference type="InterPro" id="IPR009075">
    <property type="entry name" value="AcylCo_DH/oxidase_C"/>
</dbReference>
<dbReference type="Pfam" id="PF00441">
    <property type="entry name" value="Acyl-CoA_dh_1"/>
    <property type="match status" value="1"/>
</dbReference>
<sequence>MQSQPQEKTPKAGFGPFNWSDPFLLEQSLGDDERLILETARDYAQGKLMPRIIEANRHERFDRDIMTEMGALGFLGPTLPAEYGGAEITYVAYGLVAREIERVDSGYRSAMSVQSSLVMHPIHAYGDDTQRRRFLPKLASGEWVGCFGLTEPDHGSDPGGMVTRAKRTDGGYLLSGAKTWITNSPIADIFVVWAKSDAHEGRIKGFVLEKGMEGLTAPKIDGKFSLRASITGMIHMDEVFVPEANLLAGAEGLRGPFGCLNRARYGIAWGAMGAAEFCWHAARQYTLDRKQFGRPLAATQLVQKKLADMQTEIALGLGAALTVGRLFDAGTASPEAISLIKRNNCGKALDIARVARDMHGGNGVSDEYHVIRHAMNLEAVNTYEGTHDVHALILGRAQTGLQAFTG</sequence>
<dbReference type="EMBL" id="UOEM01000099">
    <property type="protein sequence ID" value="VAW16844.1"/>
    <property type="molecule type" value="Genomic_DNA"/>
</dbReference>
<dbReference type="FunFam" id="1.20.140.10:FF:000006">
    <property type="entry name" value="Glutaryl-CoA dehydrogenase, mitochondrial"/>
    <property type="match status" value="1"/>
</dbReference>
<dbReference type="EC" id="1.3.8.6" evidence="11"/>
<comment type="pathway">
    <text evidence="10">Amino-acid metabolism; tryptophan metabolism.</text>
</comment>
<comment type="subcellular location">
    <subcellularLocation>
        <location evidence="2">Mitochondrion matrix</location>
    </subcellularLocation>
</comment>
<keyword evidence="8" id="KW-0496">Mitochondrion</keyword>